<reference evidence="2 3" key="1">
    <citation type="submission" date="2014-08" db="EMBL/GenBank/DDBJ databases">
        <title>Complete genome sequence of Corynebacterium deserti GIMN1.010 (=DSM 45689), isolated from desert sand in western China.</title>
        <authorList>
            <person name="Ruckert C."/>
            <person name="Albersmeier A."/>
            <person name="Kalinowski J."/>
        </authorList>
    </citation>
    <scope>NUCLEOTIDE SEQUENCE [LARGE SCALE GENOMIC DNA]</scope>
    <source>
        <strain evidence="2 3">GIMN1.010</strain>
    </source>
</reference>
<evidence type="ECO:0000313" key="3">
    <source>
        <dbReference type="Proteomes" id="UP000068067"/>
    </source>
</evidence>
<feature type="transmembrane region" description="Helical" evidence="1">
    <location>
        <begin position="109"/>
        <end position="128"/>
    </location>
</feature>
<evidence type="ECO:0008006" key="4">
    <source>
        <dbReference type="Google" id="ProtNLM"/>
    </source>
</evidence>
<protein>
    <recommendedName>
        <fullName evidence="4">DUF2567 domain-containing protein</fullName>
    </recommendedName>
</protein>
<feature type="transmembrane region" description="Helical" evidence="1">
    <location>
        <begin position="140"/>
        <end position="162"/>
    </location>
</feature>
<keyword evidence="1" id="KW-1133">Transmembrane helix</keyword>
<keyword evidence="3" id="KW-1185">Reference proteome</keyword>
<dbReference type="AlphaFoldDB" id="A0A0M4CY44"/>
<feature type="transmembrane region" description="Helical" evidence="1">
    <location>
        <begin position="58"/>
        <end position="82"/>
    </location>
</feature>
<keyword evidence="1" id="KW-0472">Membrane</keyword>
<name>A0A0M4CY44_9CORY</name>
<evidence type="ECO:0000256" key="1">
    <source>
        <dbReference type="SAM" id="Phobius"/>
    </source>
</evidence>
<dbReference type="KEGG" id="cdx:CDES_09495"/>
<evidence type="ECO:0000313" key="2">
    <source>
        <dbReference type="EMBL" id="ALC06287.1"/>
    </source>
</evidence>
<keyword evidence="1" id="KW-0812">Transmembrane</keyword>
<sequence length="217" mass="22539">MTHPSSSTDLNAYKGYAAHSEETVQGSVGDSVGHSAGDSDSPSRVTAVATALKINRSLGVYAGVFALTTALFSIGGIIWGLLRPTYTAYVEDAETASIAVESNTAFVGYAWFVIATAVLAAGIALTVFLRSPRTRGIFMLLWLGIVSAVGSVAFLVFGSYASDLLHGVPSDYAEAVGESFSVAPPITPGVALAVGPFLAVCMYWCATFVTPPEEIEA</sequence>
<dbReference type="Proteomes" id="UP000068067">
    <property type="component" value="Chromosome"/>
</dbReference>
<organism evidence="2 3">
    <name type="scientific">Corynebacterium deserti GIMN1.010</name>
    <dbReference type="NCBI Taxonomy" id="931089"/>
    <lineage>
        <taxon>Bacteria</taxon>
        <taxon>Bacillati</taxon>
        <taxon>Actinomycetota</taxon>
        <taxon>Actinomycetes</taxon>
        <taxon>Mycobacteriales</taxon>
        <taxon>Corynebacteriaceae</taxon>
        <taxon>Corynebacterium</taxon>
    </lineage>
</organism>
<proteinExistence type="predicted"/>
<dbReference type="PATRIC" id="fig|931089.4.peg.1917"/>
<dbReference type="STRING" id="931089.CDES_09495"/>
<gene>
    <name evidence="2" type="ORF">CDES_09495</name>
</gene>
<dbReference type="EMBL" id="CP009220">
    <property type="protein sequence ID" value="ALC06287.1"/>
    <property type="molecule type" value="Genomic_DNA"/>
</dbReference>
<feature type="transmembrane region" description="Helical" evidence="1">
    <location>
        <begin position="182"/>
        <end position="205"/>
    </location>
</feature>
<accession>A0A0M4CY44</accession>
<dbReference type="RefSeq" id="WP_231686406.1">
    <property type="nucleotide sequence ID" value="NZ_CP009220.1"/>
</dbReference>